<proteinExistence type="predicted"/>
<keyword evidence="3" id="KW-1185">Reference proteome</keyword>
<dbReference type="AlphaFoldDB" id="A0A212A6T7"/>
<evidence type="ECO:0000256" key="1">
    <source>
        <dbReference type="SAM" id="MobiDB-lite"/>
    </source>
</evidence>
<feature type="region of interest" description="Disordered" evidence="1">
    <location>
        <begin position="132"/>
        <end position="186"/>
    </location>
</feature>
<dbReference type="Proteomes" id="UP000196878">
    <property type="component" value="Unassembled WGS sequence"/>
</dbReference>
<protein>
    <submittedName>
        <fullName evidence="2">Helix-turn-helix domain-containing protein</fullName>
    </submittedName>
</protein>
<organism evidence="2 3">
    <name type="scientific">Haematobacter genomosp. 1</name>
    <dbReference type="NCBI Taxonomy" id="366618"/>
    <lineage>
        <taxon>Bacteria</taxon>
        <taxon>Pseudomonadati</taxon>
        <taxon>Pseudomonadota</taxon>
        <taxon>Alphaproteobacteria</taxon>
        <taxon>Rhodobacterales</taxon>
        <taxon>Paracoccaceae</taxon>
        <taxon>Haematobacter</taxon>
    </lineage>
</organism>
<accession>A0A212A6T7</accession>
<gene>
    <name evidence="2" type="ORF">CDV49_18690</name>
</gene>
<sequence length="186" mass="20251">MNRGLLMSTLPDKPNKSHFVQTDRTTHESWAKLTLENPKASALLHVLVNRVGDHNAVMASYPVLAEISGMSVSSVRRAIAALIEGKWIETAQVGKSGTVNAYILNSRVAWVKARNDLRYALFSATVIASETEQPNRDQLGKLPPLHRLPDLAPGEQQLPSGDGLPPPSEPAIPGLEPDLPATQRKR</sequence>
<dbReference type="OrthoDB" id="2934196at2"/>
<reference evidence="2 3" key="1">
    <citation type="submission" date="2016-12" db="EMBL/GenBank/DDBJ databases">
        <title>Comparison of Traditional DNA-DNA Hybridization with In Silico Genomic Analysis.</title>
        <authorList>
            <person name="Nicholson A.C."/>
            <person name="Humrighouse B.W."/>
            <person name="Graziano J."/>
            <person name="Lasker B."/>
            <person name="Whitney A.M."/>
            <person name="Mcquiston J.R."/>
        </authorList>
    </citation>
    <scope>NUCLEOTIDE SEQUENCE [LARGE SCALE GENOMIC DNA]</scope>
    <source>
        <strain evidence="2 3">H2240</strain>
    </source>
</reference>
<evidence type="ECO:0000313" key="3">
    <source>
        <dbReference type="Proteomes" id="UP000196878"/>
    </source>
</evidence>
<dbReference type="EMBL" id="NIPW01000053">
    <property type="protein sequence ID" value="OWJ74766.1"/>
    <property type="molecule type" value="Genomic_DNA"/>
</dbReference>
<evidence type="ECO:0000313" key="2">
    <source>
        <dbReference type="EMBL" id="OWJ74766.1"/>
    </source>
</evidence>
<comment type="caution">
    <text evidence="2">The sequence shown here is derived from an EMBL/GenBank/DDBJ whole genome shotgun (WGS) entry which is preliminary data.</text>
</comment>
<name>A0A212A6T7_9RHOB</name>